<name>A0AAD9MEW7_9PEZI</name>
<protein>
    <submittedName>
        <fullName evidence="2">Uncharacterized protein</fullName>
    </submittedName>
</protein>
<keyword evidence="3" id="KW-1185">Reference proteome</keyword>
<evidence type="ECO:0000313" key="3">
    <source>
        <dbReference type="Proteomes" id="UP001217918"/>
    </source>
</evidence>
<dbReference type="EMBL" id="JAQQPM010000005">
    <property type="protein sequence ID" value="KAK2071403.1"/>
    <property type="molecule type" value="Genomic_DNA"/>
</dbReference>
<accession>A0AAD9MEW7</accession>
<evidence type="ECO:0000313" key="2">
    <source>
        <dbReference type="EMBL" id="KAK2071403.1"/>
    </source>
</evidence>
<evidence type="ECO:0000256" key="1">
    <source>
        <dbReference type="SAM" id="MobiDB-lite"/>
    </source>
</evidence>
<dbReference type="AlphaFoldDB" id="A0AAD9MEW7"/>
<comment type="caution">
    <text evidence="2">The sequence shown here is derived from an EMBL/GenBank/DDBJ whole genome shotgun (WGS) entry which is preliminary data.</text>
</comment>
<feature type="compositionally biased region" description="Basic and acidic residues" evidence="1">
    <location>
        <begin position="93"/>
        <end position="110"/>
    </location>
</feature>
<feature type="region of interest" description="Disordered" evidence="1">
    <location>
        <begin position="93"/>
        <end position="121"/>
    </location>
</feature>
<organism evidence="2 3">
    <name type="scientific">Phyllachora maydis</name>
    <dbReference type="NCBI Taxonomy" id="1825666"/>
    <lineage>
        <taxon>Eukaryota</taxon>
        <taxon>Fungi</taxon>
        <taxon>Dikarya</taxon>
        <taxon>Ascomycota</taxon>
        <taxon>Pezizomycotina</taxon>
        <taxon>Sordariomycetes</taxon>
        <taxon>Sordariomycetidae</taxon>
        <taxon>Phyllachorales</taxon>
        <taxon>Phyllachoraceae</taxon>
        <taxon>Phyllachora</taxon>
    </lineage>
</organism>
<gene>
    <name evidence="2" type="ORF">P8C59_005831</name>
</gene>
<proteinExistence type="predicted"/>
<sequence>MRFKELRSRLSASQVFLAWPWRYFQACHISRARNDDTFKWSLEDVVRSATGNLTTNPGFNPQTLFKPDLLTAGDLAKDYGLNAEDMTQARQKKMEEYGHPGEQDRSRPATEEEEEEEEQQQQQQLANYLAARREPRVHVSKCDVARCRSLRALILPCGHQLCRGHIRRTLDGTWDCVDVETDDPEAPVRLERVKMAVFAVQCAVCAAPVREAPAPAWEPVGAGPCPTDGCAGAFPSTDRCWHHCPGCMRWVRLGTREMPREKPARMVWPFAVGPWGPRAALGRRR</sequence>
<dbReference type="Proteomes" id="UP001217918">
    <property type="component" value="Unassembled WGS sequence"/>
</dbReference>
<reference evidence="2" key="1">
    <citation type="journal article" date="2023" name="Mol. Plant Microbe Interact.">
        <title>Elucidating the Obligate Nature and Biological Capacity of an Invasive Fungal Corn Pathogen.</title>
        <authorList>
            <person name="MacCready J.S."/>
            <person name="Roggenkamp E.M."/>
            <person name="Gdanetz K."/>
            <person name="Chilvers M.I."/>
        </authorList>
    </citation>
    <scope>NUCLEOTIDE SEQUENCE</scope>
    <source>
        <strain evidence="2">PM02</strain>
    </source>
</reference>